<evidence type="ECO:0000256" key="3">
    <source>
        <dbReference type="ARBA" id="ARBA00007739"/>
    </source>
</evidence>
<feature type="domain" description="Glycosyl transferase family 51" evidence="19">
    <location>
        <begin position="134"/>
        <end position="309"/>
    </location>
</feature>
<evidence type="ECO:0000259" key="19">
    <source>
        <dbReference type="Pfam" id="PF00912"/>
    </source>
</evidence>
<keyword evidence="13" id="KW-0511">Multifunctional enzyme</keyword>
<dbReference type="SUPFAM" id="SSF53955">
    <property type="entry name" value="Lysozyme-like"/>
    <property type="match status" value="1"/>
</dbReference>
<protein>
    <submittedName>
        <fullName evidence="20">Uncharacterized protein</fullName>
    </submittedName>
</protein>
<reference evidence="20 21" key="1">
    <citation type="journal article" date="2016" name="Nat. Commun.">
        <title>Thousands of microbial genomes shed light on interconnected biogeochemical processes in an aquifer system.</title>
        <authorList>
            <person name="Anantharaman K."/>
            <person name="Brown C.T."/>
            <person name="Hug L.A."/>
            <person name="Sharon I."/>
            <person name="Castelle C.J."/>
            <person name="Probst A.J."/>
            <person name="Thomas B.C."/>
            <person name="Singh A."/>
            <person name="Wilkins M.J."/>
            <person name="Karaoz U."/>
            <person name="Brodie E.L."/>
            <person name="Williams K.H."/>
            <person name="Hubbard S.S."/>
            <person name="Banfield J.F."/>
        </authorList>
    </citation>
    <scope>NUCLEOTIDE SEQUENCE [LARGE SCALE GENOMIC DNA]</scope>
</reference>
<evidence type="ECO:0000256" key="13">
    <source>
        <dbReference type="ARBA" id="ARBA00023268"/>
    </source>
</evidence>
<dbReference type="EMBL" id="MFJJ01000042">
    <property type="protein sequence ID" value="OGG13584.1"/>
    <property type="molecule type" value="Genomic_DNA"/>
</dbReference>
<keyword evidence="8" id="KW-0808">Transferase</keyword>
<keyword evidence="10" id="KW-0133">Cell shape</keyword>
<evidence type="ECO:0000256" key="9">
    <source>
        <dbReference type="ARBA" id="ARBA00022801"/>
    </source>
</evidence>
<evidence type="ECO:0000313" key="21">
    <source>
        <dbReference type="Proteomes" id="UP000177416"/>
    </source>
</evidence>
<keyword evidence="17" id="KW-0812">Transmembrane</keyword>
<evidence type="ECO:0000256" key="2">
    <source>
        <dbReference type="ARBA" id="ARBA00007090"/>
    </source>
</evidence>
<dbReference type="Proteomes" id="UP000177416">
    <property type="component" value="Unassembled WGS sequence"/>
</dbReference>
<comment type="catalytic activity">
    <reaction evidence="15">
        <text>Preferential cleavage: (Ac)2-L-Lys-D-Ala-|-D-Ala. Also transpeptidation of peptidyl-alanyl moieties that are N-acyl substituents of D-alanine.</text>
        <dbReference type="EC" id="3.4.16.4"/>
    </reaction>
</comment>
<dbReference type="GO" id="GO:0005886">
    <property type="term" value="C:plasma membrane"/>
    <property type="evidence" value="ECO:0007669"/>
    <property type="project" value="UniProtKB-SubCell"/>
</dbReference>
<dbReference type="GO" id="GO:0008658">
    <property type="term" value="F:penicillin binding"/>
    <property type="evidence" value="ECO:0007669"/>
    <property type="project" value="InterPro"/>
</dbReference>
<evidence type="ECO:0000259" key="18">
    <source>
        <dbReference type="Pfam" id="PF00905"/>
    </source>
</evidence>
<evidence type="ECO:0000256" key="14">
    <source>
        <dbReference type="ARBA" id="ARBA00023316"/>
    </source>
</evidence>
<dbReference type="GO" id="GO:0071555">
    <property type="term" value="P:cell wall organization"/>
    <property type="evidence" value="ECO:0007669"/>
    <property type="project" value="UniProtKB-KW"/>
</dbReference>
<evidence type="ECO:0000256" key="17">
    <source>
        <dbReference type="SAM" id="Phobius"/>
    </source>
</evidence>
<evidence type="ECO:0000256" key="1">
    <source>
        <dbReference type="ARBA" id="ARBA00004236"/>
    </source>
</evidence>
<dbReference type="GO" id="GO:0030288">
    <property type="term" value="C:outer membrane-bounded periplasmic space"/>
    <property type="evidence" value="ECO:0007669"/>
    <property type="project" value="TreeGrafter"/>
</dbReference>
<evidence type="ECO:0000256" key="15">
    <source>
        <dbReference type="ARBA" id="ARBA00034000"/>
    </source>
</evidence>
<comment type="subcellular location">
    <subcellularLocation>
        <location evidence="1">Cell membrane</location>
    </subcellularLocation>
</comment>
<proteinExistence type="inferred from homology"/>
<dbReference type="AlphaFoldDB" id="A0A1F5ZMP0"/>
<dbReference type="InterPro" id="IPR001264">
    <property type="entry name" value="Glyco_trans_51"/>
</dbReference>
<evidence type="ECO:0000256" key="16">
    <source>
        <dbReference type="ARBA" id="ARBA00049902"/>
    </source>
</evidence>
<dbReference type="Gene3D" id="3.40.710.10">
    <property type="entry name" value="DD-peptidase/beta-lactamase superfamily"/>
    <property type="match status" value="1"/>
</dbReference>
<keyword evidence="9" id="KW-0378">Hydrolase</keyword>
<comment type="caution">
    <text evidence="20">The sequence shown here is derived from an EMBL/GenBank/DDBJ whole genome shotgun (WGS) entry which is preliminary data.</text>
</comment>
<keyword evidence="4" id="KW-1003">Cell membrane</keyword>
<dbReference type="Pfam" id="PF00912">
    <property type="entry name" value="Transgly"/>
    <property type="match status" value="1"/>
</dbReference>
<comment type="catalytic activity">
    <reaction evidence="16">
        <text>[GlcNAc-(1-&gt;4)-Mur2Ac(oyl-L-Ala-gamma-D-Glu-L-Lys-D-Ala-D-Ala)](n)-di-trans,octa-cis-undecaprenyl diphosphate + beta-D-GlcNAc-(1-&gt;4)-Mur2Ac(oyl-L-Ala-gamma-D-Glu-L-Lys-D-Ala-D-Ala)-di-trans,octa-cis-undecaprenyl diphosphate = [GlcNAc-(1-&gt;4)-Mur2Ac(oyl-L-Ala-gamma-D-Glu-L-Lys-D-Ala-D-Ala)](n+1)-di-trans,octa-cis-undecaprenyl diphosphate + di-trans,octa-cis-undecaprenyl diphosphate + H(+)</text>
        <dbReference type="Rhea" id="RHEA:23708"/>
        <dbReference type="Rhea" id="RHEA-COMP:9602"/>
        <dbReference type="Rhea" id="RHEA-COMP:9603"/>
        <dbReference type="ChEBI" id="CHEBI:15378"/>
        <dbReference type="ChEBI" id="CHEBI:58405"/>
        <dbReference type="ChEBI" id="CHEBI:60033"/>
        <dbReference type="ChEBI" id="CHEBI:78435"/>
        <dbReference type="EC" id="2.4.99.28"/>
    </reaction>
</comment>
<dbReference type="GO" id="GO:0008955">
    <property type="term" value="F:peptidoglycan glycosyltransferase activity"/>
    <property type="evidence" value="ECO:0007669"/>
    <property type="project" value="UniProtKB-EC"/>
</dbReference>
<dbReference type="GO" id="GO:0009002">
    <property type="term" value="F:serine-type D-Ala-D-Ala carboxypeptidase activity"/>
    <property type="evidence" value="ECO:0007669"/>
    <property type="project" value="UniProtKB-EC"/>
</dbReference>
<dbReference type="GO" id="GO:0009252">
    <property type="term" value="P:peptidoglycan biosynthetic process"/>
    <property type="evidence" value="ECO:0007669"/>
    <property type="project" value="UniProtKB-KW"/>
</dbReference>
<dbReference type="InterPro" id="IPR036950">
    <property type="entry name" value="PBP_transglycosylase"/>
</dbReference>
<evidence type="ECO:0000256" key="6">
    <source>
        <dbReference type="ARBA" id="ARBA00022670"/>
    </source>
</evidence>
<evidence type="ECO:0000256" key="5">
    <source>
        <dbReference type="ARBA" id="ARBA00022645"/>
    </source>
</evidence>
<keyword evidence="5" id="KW-0121">Carboxypeptidase</keyword>
<evidence type="ECO:0000256" key="12">
    <source>
        <dbReference type="ARBA" id="ARBA00023136"/>
    </source>
</evidence>
<dbReference type="Gene3D" id="1.10.3810.10">
    <property type="entry name" value="Biosynthetic peptidoglycan transglycosylase-like"/>
    <property type="match status" value="1"/>
</dbReference>
<evidence type="ECO:0000256" key="7">
    <source>
        <dbReference type="ARBA" id="ARBA00022676"/>
    </source>
</evidence>
<dbReference type="Pfam" id="PF00905">
    <property type="entry name" value="Transpeptidase"/>
    <property type="match status" value="1"/>
</dbReference>
<accession>A0A1F5ZMP0</accession>
<dbReference type="FunFam" id="1.10.3810.10:FF:000001">
    <property type="entry name" value="Penicillin-binding protein 1A"/>
    <property type="match status" value="1"/>
</dbReference>
<comment type="similarity">
    <text evidence="2">In the C-terminal section; belongs to the transpeptidase family.</text>
</comment>
<dbReference type="PANTHER" id="PTHR32282">
    <property type="entry name" value="BINDING PROTEIN TRANSPEPTIDASE, PUTATIVE-RELATED"/>
    <property type="match status" value="1"/>
</dbReference>
<dbReference type="InterPro" id="IPR012338">
    <property type="entry name" value="Beta-lactam/transpept-like"/>
</dbReference>
<keyword evidence="14" id="KW-0961">Cell wall biogenesis/degradation</keyword>
<feature type="domain" description="Penicillin-binding protein transpeptidase" evidence="18">
    <location>
        <begin position="397"/>
        <end position="679"/>
    </location>
</feature>
<keyword evidence="11" id="KW-0573">Peptidoglycan synthesis</keyword>
<dbReference type="GO" id="GO:0008360">
    <property type="term" value="P:regulation of cell shape"/>
    <property type="evidence" value="ECO:0007669"/>
    <property type="project" value="UniProtKB-KW"/>
</dbReference>
<organism evidence="20 21">
    <name type="scientific">Candidatus Gottesmanbacteria bacterium RIFCSPHIGHO2_01_FULL_46_14</name>
    <dbReference type="NCBI Taxonomy" id="1798380"/>
    <lineage>
        <taxon>Bacteria</taxon>
        <taxon>Candidatus Gottesmaniibacteriota</taxon>
    </lineage>
</organism>
<feature type="transmembrane region" description="Helical" evidence="17">
    <location>
        <begin position="21"/>
        <end position="47"/>
    </location>
</feature>
<evidence type="ECO:0000256" key="10">
    <source>
        <dbReference type="ARBA" id="ARBA00022960"/>
    </source>
</evidence>
<feature type="transmembrane region" description="Helical" evidence="17">
    <location>
        <begin position="85"/>
        <end position="109"/>
    </location>
</feature>
<evidence type="ECO:0000313" key="20">
    <source>
        <dbReference type="EMBL" id="OGG13584.1"/>
    </source>
</evidence>
<gene>
    <name evidence="20" type="ORF">A2875_01120</name>
</gene>
<keyword evidence="6" id="KW-0645">Protease</keyword>
<dbReference type="PANTHER" id="PTHR32282:SF11">
    <property type="entry name" value="PENICILLIN-BINDING PROTEIN 1B"/>
    <property type="match status" value="1"/>
</dbReference>
<dbReference type="InterPro" id="IPR050396">
    <property type="entry name" value="Glycosyltr_51/Transpeptidase"/>
</dbReference>
<comment type="similarity">
    <text evidence="3">In the N-terminal section; belongs to the glycosyltransferase 51 family.</text>
</comment>
<evidence type="ECO:0000256" key="11">
    <source>
        <dbReference type="ARBA" id="ARBA00022984"/>
    </source>
</evidence>
<name>A0A1F5ZMP0_9BACT</name>
<dbReference type="NCBIfam" id="TIGR02074">
    <property type="entry name" value="PBP_1a_fam"/>
    <property type="match status" value="1"/>
</dbReference>
<dbReference type="GO" id="GO:0006508">
    <property type="term" value="P:proteolysis"/>
    <property type="evidence" value="ECO:0007669"/>
    <property type="project" value="UniProtKB-KW"/>
</dbReference>
<keyword evidence="17" id="KW-1133">Transmembrane helix</keyword>
<dbReference type="InterPro" id="IPR001460">
    <property type="entry name" value="PCN-bd_Tpept"/>
</dbReference>
<dbReference type="SUPFAM" id="SSF56601">
    <property type="entry name" value="beta-lactamase/transpeptidase-like"/>
    <property type="match status" value="1"/>
</dbReference>
<evidence type="ECO:0000256" key="8">
    <source>
        <dbReference type="ARBA" id="ARBA00022679"/>
    </source>
</evidence>
<sequence>MAKKKILEKKVEPRPFSFIQLFLLIPLFLIAIGDTIRLVVGTIFFLWNITYKNIRLPHIPTKKKKPKIISYTIYPTLVVPFAQRFQYFVMGVTVVIACVFVPFVTYYWLRTLPNPRLLTGRDIEVTTKMYDRNGTLLYEIYTDQNRTPVHFIDIPDMVKNGTIAIEDKNFYRHPGFSLQGIARAIRETIVVGHVQGGSTITQQLIKSALLTPEVTISRKIREIFLAFWAERLYTKDQILEMYLNQVPYGGTAWGIEAASQSYFGKSVTQVNLAEAALLAGLPAAPSEYSPFGSHPEKAFERQAHVLQRMVEERFITQEDMSRALATPVHITAPRNGLRAPHFVMYVRNLLEKKYGSRLVDRGGLRIVTSLDLSLQEKVQDIVSTNIDKLASLQVGNGAALVTNPKTGEILAMVGSRDYFDLTRDGNVNVTTSLRQPGSSIKVVTYTAALENGMTAATILDDSPITYPQLGGAPYTPINYDGRFHGRVPLRIALGNSYNVPAVKTLATIGLPTMIEKARAMGITSWEDESRFGLSLTLGGGEVTMTDMAVVYGTLANMGERVNLSPILEITDYTGRVIEKNTPHKIPEAVKPEVAWIMSDILRDNNARSSAFGPNSQLVIAGKSVSVKTGTTNEKRDNWTIGFTPSVVAAVWVGNNNNAPMHPTLTSGVTGAAPIWHDIMTEVLKDKPDQVPPKPDGVIAIPCYLGRTEYFVKGTEPHGGRCIPLPTPIPSPTP</sequence>
<keyword evidence="12 17" id="KW-0472">Membrane</keyword>
<keyword evidence="7" id="KW-0328">Glycosyltransferase</keyword>
<dbReference type="InterPro" id="IPR023346">
    <property type="entry name" value="Lysozyme-like_dom_sf"/>
</dbReference>
<evidence type="ECO:0000256" key="4">
    <source>
        <dbReference type="ARBA" id="ARBA00022475"/>
    </source>
</evidence>